<name>A0ABY1PB66_9HYPH</name>
<dbReference type="PANTHER" id="PTHR39203">
    <property type="entry name" value="CYTOPLASMIC PROTEIN-RELATED"/>
    <property type="match status" value="1"/>
</dbReference>
<reference evidence="2 3" key="1">
    <citation type="submission" date="2017-05" db="EMBL/GenBank/DDBJ databases">
        <authorList>
            <person name="Varghese N."/>
            <person name="Submissions S."/>
        </authorList>
    </citation>
    <scope>NUCLEOTIDE SEQUENCE [LARGE SCALE GENOMIC DNA]</scope>
    <source>
        <strain evidence="2 3">DSM 15949</strain>
    </source>
</reference>
<dbReference type="PANTHER" id="PTHR39203:SF1">
    <property type="entry name" value="CYTOPLASMIC PROTEIN"/>
    <property type="match status" value="1"/>
</dbReference>
<accession>A0ABY1PB66</accession>
<dbReference type="InterPro" id="IPR007374">
    <property type="entry name" value="ASCH_domain"/>
</dbReference>
<dbReference type="PIRSF" id="PIRSF021320">
    <property type="entry name" value="DUF984"/>
    <property type="match status" value="1"/>
</dbReference>
<dbReference type="EMBL" id="FXTT01000004">
    <property type="protein sequence ID" value="SMP28369.1"/>
    <property type="molecule type" value="Genomic_DNA"/>
</dbReference>
<feature type="domain" description="ASCH" evidence="1">
    <location>
        <begin position="16"/>
        <end position="133"/>
    </location>
</feature>
<dbReference type="CDD" id="cd06553">
    <property type="entry name" value="ASCH_Ef3133_like"/>
    <property type="match status" value="1"/>
</dbReference>
<dbReference type="Proteomes" id="UP001157914">
    <property type="component" value="Unassembled WGS sequence"/>
</dbReference>
<evidence type="ECO:0000313" key="3">
    <source>
        <dbReference type="Proteomes" id="UP001157914"/>
    </source>
</evidence>
<dbReference type="SUPFAM" id="SSF88697">
    <property type="entry name" value="PUA domain-like"/>
    <property type="match status" value="1"/>
</dbReference>
<organism evidence="2 3">
    <name type="scientific">Roseibium denhamense</name>
    <dbReference type="NCBI Taxonomy" id="76305"/>
    <lineage>
        <taxon>Bacteria</taxon>
        <taxon>Pseudomonadati</taxon>
        <taxon>Pseudomonadota</taxon>
        <taxon>Alphaproteobacteria</taxon>
        <taxon>Hyphomicrobiales</taxon>
        <taxon>Stappiaceae</taxon>
        <taxon>Roseibium</taxon>
    </lineage>
</organism>
<evidence type="ECO:0000259" key="1">
    <source>
        <dbReference type="SMART" id="SM01022"/>
    </source>
</evidence>
<evidence type="ECO:0000313" key="2">
    <source>
        <dbReference type="EMBL" id="SMP28369.1"/>
    </source>
</evidence>
<comment type="caution">
    <text evidence="2">The sequence shown here is derived from an EMBL/GenBank/DDBJ whole genome shotgun (WGS) entry which is preliminary data.</text>
</comment>
<protein>
    <submittedName>
        <fullName evidence="2">Uncharacterized protein YhfF</fullName>
    </submittedName>
</protein>
<dbReference type="Pfam" id="PF04266">
    <property type="entry name" value="ASCH"/>
    <property type="match status" value="1"/>
</dbReference>
<dbReference type="SMART" id="SM01022">
    <property type="entry name" value="ASCH"/>
    <property type="match status" value="1"/>
</dbReference>
<dbReference type="RefSeq" id="WP_155189660.1">
    <property type="nucleotide sequence ID" value="NZ_BAAAEA010000004.1"/>
</dbReference>
<gene>
    <name evidence="2" type="ORF">SAMN06265374_2913</name>
</gene>
<dbReference type="InterPro" id="IPR009326">
    <property type="entry name" value="DUF984"/>
</dbReference>
<sequence length="136" mass="15216">MNLEILKQKYPGAETFKFGDSPALSAELIALVRDGKKTATCGALRGFQEGGEAMPVVGRTDIALNWDGTPAIVIETVEVTTRRFRDVDVKFALAEGENDTLEGWQKDHQSYFERNGGFDPDMMLVCERFRLIEDLK</sequence>
<dbReference type="Gene3D" id="3.10.400.10">
    <property type="entry name" value="Sulfate adenylyltransferase"/>
    <property type="match status" value="1"/>
</dbReference>
<dbReference type="InterPro" id="IPR015947">
    <property type="entry name" value="PUA-like_sf"/>
</dbReference>
<keyword evidence="3" id="KW-1185">Reference proteome</keyword>
<proteinExistence type="predicted"/>